<protein>
    <recommendedName>
        <fullName evidence="1">25S rRNA (uridine-N(3))-methyltransferase BMT5-like domain-containing protein</fullName>
    </recommendedName>
</protein>
<dbReference type="SUPFAM" id="SSF53335">
    <property type="entry name" value="S-adenosyl-L-methionine-dependent methyltransferases"/>
    <property type="match status" value="1"/>
</dbReference>
<dbReference type="OrthoDB" id="273345at2759"/>
<dbReference type="Proteomes" id="UP000541444">
    <property type="component" value="Unassembled WGS sequence"/>
</dbReference>
<dbReference type="AlphaFoldDB" id="A0A7J7KZS7"/>
<sequence>MGSDPILTRIKFDRIIFNLPHTGHFPDLCESGMNKMHKELLSYFFKNTKGLLNEDGEVHITHMEDYPYDHWKVTKLAKKEGFHLFEKVEFQKSDYPGYHNKRGSDIMSN</sequence>
<keyword evidence="3" id="KW-1185">Reference proteome</keyword>
<dbReference type="GO" id="GO:0005737">
    <property type="term" value="C:cytoplasm"/>
    <property type="evidence" value="ECO:0007669"/>
    <property type="project" value="TreeGrafter"/>
</dbReference>
<reference evidence="2 3" key="1">
    <citation type="journal article" date="2020" name="IScience">
        <title>Genome Sequencing of the Endangered Kingdonia uniflora (Circaeasteraceae, Ranunculales) Reveals Potential Mechanisms of Evolutionary Specialization.</title>
        <authorList>
            <person name="Sun Y."/>
            <person name="Deng T."/>
            <person name="Zhang A."/>
            <person name="Moore M.J."/>
            <person name="Landis J.B."/>
            <person name="Lin N."/>
            <person name="Zhang H."/>
            <person name="Zhang X."/>
            <person name="Huang J."/>
            <person name="Zhang X."/>
            <person name="Sun H."/>
            <person name="Wang H."/>
        </authorList>
    </citation>
    <scope>NUCLEOTIDE SEQUENCE [LARGE SCALE GENOMIC DNA]</scope>
    <source>
        <strain evidence="2">TB1705</strain>
        <tissue evidence="2">Leaf</tissue>
    </source>
</reference>
<proteinExistence type="predicted"/>
<evidence type="ECO:0000259" key="1">
    <source>
        <dbReference type="Pfam" id="PF10354"/>
    </source>
</evidence>
<dbReference type="GO" id="GO:0070042">
    <property type="term" value="F:rRNA (uridine-N3-)-methyltransferase activity"/>
    <property type="evidence" value="ECO:0007669"/>
    <property type="project" value="InterPro"/>
</dbReference>
<evidence type="ECO:0000313" key="2">
    <source>
        <dbReference type="EMBL" id="KAF6135784.1"/>
    </source>
</evidence>
<dbReference type="Pfam" id="PF10354">
    <property type="entry name" value="BMT5-like"/>
    <property type="match status" value="1"/>
</dbReference>
<feature type="domain" description="25S rRNA (uridine-N(3))-methyltransferase BMT5-like" evidence="1">
    <location>
        <begin position="7"/>
        <end position="102"/>
    </location>
</feature>
<dbReference type="GO" id="GO:0070475">
    <property type="term" value="P:rRNA base methylation"/>
    <property type="evidence" value="ECO:0007669"/>
    <property type="project" value="InterPro"/>
</dbReference>
<dbReference type="EMBL" id="JACGCM010002779">
    <property type="protein sequence ID" value="KAF6135784.1"/>
    <property type="molecule type" value="Genomic_DNA"/>
</dbReference>
<dbReference type="InterPro" id="IPR019446">
    <property type="entry name" value="BMT5-like"/>
</dbReference>
<dbReference type="InterPro" id="IPR029063">
    <property type="entry name" value="SAM-dependent_MTases_sf"/>
</dbReference>
<dbReference type="PANTHER" id="PTHR11538">
    <property type="entry name" value="PHENYLALANYL-TRNA SYNTHETASE"/>
    <property type="match status" value="1"/>
</dbReference>
<organism evidence="2 3">
    <name type="scientific">Kingdonia uniflora</name>
    <dbReference type="NCBI Taxonomy" id="39325"/>
    <lineage>
        <taxon>Eukaryota</taxon>
        <taxon>Viridiplantae</taxon>
        <taxon>Streptophyta</taxon>
        <taxon>Embryophyta</taxon>
        <taxon>Tracheophyta</taxon>
        <taxon>Spermatophyta</taxon>
        <taxon>Magnoliopsida</taxon>
        <taxon>Ranunculales</taxon>
        <taxon>Circaeasteraceae</taxon>
        <taxon>Kingdonia</taxon>
    </lineage>
</organism>
<accession>A0A7J7KZS7</accession>
<evidence type="ECO:0000313" key="3">
    <source>
        <dbReference type="Proteomes" id="UP000541444"/>
    </source>
</evidence>
<name>A0A7J7KZS7_9MAGN</name>
<gene>
    <name evidence="2" type="ORF">GIB67_028640</name>
</gene>
<dbReference type="PANTHER" id="PTHR11538:SF64">
    <property type="entry name" value="25S RRNA (URIDINE-N(3))-METHYLTRANSFERASE BMT5-LIKE DOMAIN-CONTAINING PROTEIN"/>
    <property type="match status" value="1"/>
</dbReference>
<comment type="caution">
    <text evidence="2">The sequence shown here is derived from an EMBL/GenBank/DDBJ whole genome shotgun (WGS) entry which is preliminary data.</text>
</comment>